<dbReference type="AlphaFoldDB" id="A0A8T2UH54"/>
<sequence>MGTSTVHGQPGVSSFLSAHVCLAAPATSCHPFSNTQSRQESSLSLSPSTNLGDSRLGMLLMTLRLLTHKSLFLHYSLRSSEFNSPNSRQVLSLPICLASRHQPIPSLPGSLSHAN</sequence>
<dbReference type="Proteomes" id="UP000825935">
    <property type="component" value="Chromosome 8"/>
</dbReference>
<dbReference type="EMBL" id="CM035413">
    <property type="protein sequence ID" value="KAH7431759.1"/>
    <property type="molecule type" value="Genomic_DNA"/>
</dbReference>
<accession>A0A8T2UH54</accession>
<evidence type="ECO:0000313" key="2">
    <source>
        <dbReference type="EMBL" id="KAH7431759.1"/>
    </source>
</evidence>
<organism evidence="2 3">
    <name type="scientific">Ceratopteris richardii</name>
    <name type="common">Triangle waterfern</name>
    <dbReference type="NCBI Taxonomy" id="49495"/>
    <lineage>
        <taxon>Eukaryota</taxon>
        <taxon>Viridiplantae</taxon>
        <taxon>Streptophyta</taxon>
        <taxon>Embryophyta</taxon>
        <taxon>Tracheophyta</taxon>
        <taxon>Polypodiopsida</taxon>
        <taxon>Polypodiidae</taxon>
        <taxon>Polypodiales</taxon>
        <taxon>Pteridineae</taxon>
        <taxon>Pteridaceae</taxon>
        <taxon>Parkerioideae</taxon>
        <taxon>Ceratopteris</taxon>
    </lineage>
</organism>
<evidence type="ECO:0000256" key="1">
    <source>
        <dbReference type="SAM" id="MobiDB-lite"/>
    </source>
</evidence>
<evidence type="ECO:0000313" key="3">
    <source>
        <dbReference type="Proteomes" id="UP000825935"/>
    </source>
</evidence>
<comment type="caution">
    <text evidence="2">The sequence shown here is derived from an EMBL/GenBank/DDBJ whole genome shotgun (WGS) entry which is preliminary data.</text>
</comment>
<name>A0A8T2UH54_CERRI</name>
<feature type="region of interest" description="Disordered" evidence="1">
    <location>
        <begin position="32"/>
        <end position="51"/>
    </location>
</feature>
<gene>
    <name evidence="2" type="ORF">KP509_08G065100</name>
</gene>
<protein>
    <submittedName>
        <fullName evidence="2">Uncharacterized protein</fullName>
    </submittedName>
</protein>
<keyword evidence="3" id="KW-1185">Reference proteome</keyword>
<reference evidence="2" key="1">
    <citation type="submission" date="2021-08" db="EMBL/GenBank/DDBJ databases">
        <title>WGS assembly of Ceratopteris richardii.</title>
        <authorList>
            <person name="Marchant D.B."/>
            <person name="Chen G."/>
            <person name="Jenkins J."/>
            <person name="Shu S."/>
            <person name="Leebens-Mack J."/>
            <person name="Grimwood J."/>
            <person name="Schmutz J."/>
            <person name="Soltis P."/>
            <person name="Soltis D."/>
            <person name="Chen Z.-H."/>
        </authorList>
    </citation>
    <scope>NUCLEOTIDE SEQUENCE</scope>
    <source>
        <strain evidence="2">Whitten #5841</strain>
        <tissue evidence="2">Leaf</tissue>
    </source>
</reference>
<proteinExistence type="predicted"/>